<evidence type="ECO:0000313" key="8">
    <source>
        <dbReference type="EMBL" id="MBA2174092.1"/>
    </source>
</evidence>
<dbReference type="PROSITE" id="PS50110">
    <property type="entry name" value="RESPONSE_REGULATORY"/>
    <property type="match status" value="1"/>
</dbReference>
<feature type="domain" description="CheB-type methylesterase" evidence="7">
    <location>
        <begin position="156"/>
        <end position="350"/>
    </location>
</feature>
<dbReference type="InterPro" id="IPR011006">
    <property type="entry name" value="CheY-like_superfamily"/>
</dbReference>
<dbReference type="Gene3D" id="3.40.50.180">
    <property type="entry name" value="Methylesterase CheB, C-terminal domain"/>
    <property type="match status" value="1"/>
</dbReference>
<comment type="catalytic activity">
    <reaction evidence="2 3">
        <text>[protein]-L-glutamate 5-O-methyl ester + H2O = L-glutamyl-[protein] + methanol + H(+)</text>
        <dbReference type="Rhea" id="RHEA:23236"/>
        <dbReference type="Rhea" id="RHEA-COMP:10208"/>
        <dbReference type="Rhea" id="RHEA-COMP:10311"/>
        <dbReference type="ChEBI" id="CHEBI:15377"/>
        <dbReference type="ChEBI" id="CHEBI:15378"/>
        <dbReference type="ChEBI" id="CHEBI:17790"/>
        <dbReference type="ChEBI" id="CHEBI:29973"/>
        <dbReference type="ChEBI" id="CHEBI:82795"/>
        <dbReference type="EC" id="3.1.1.61"/>
    </reaction>
</comment>
<dbReference type="PIRSF" id="PIRSF000876">
    <property type="entry name" value="RR_chemtxs_CheB"/>
    <property type="match status" value="1"/>
</dbReference>
<comment type="PTM">
    <text evidence="3">Phosphorylated by CheA. Phosphorylation of the N-terminal regulatory domain activates the methylesterase activity.</text>
</comment>
<evidence type="ECO:0000256" key="4">
    <source>
        <dbReference type="PROSITE-ProRule" id="PRU00050"/>
    </source>
</evidence>
<feature type="modified residue" description="4-aspartylphosphate" evidence="3 5">
    <location>
        <position position="56"/>
    </location>
</feature>
<dbReference type="Gene3D" id="3.40.50.2300">
    <property type="match status" value="1"/>
</dbReference>
<feature type="active site" evidence="3 4">
    <location>
        <position position="195"/>
    </location>
</feature>
<dbReference type="InterPro" id="IPR008248">
    <property type="entry name" value="CheB-like"/>
</dbReference>
<dbReference type="GO" id="GO:0006935">
    <property type="term" value="P:chemotaxis"/>
    <property type="evidence" value="ECO:0007669"/>
    <property type="project" value="UniProtKB-UniRule"/>
</dbReference>
<dbReference type="SMART" id="SM00448">
    <property type="entry name" value="REC"/>
    <property type="match status" value="1"/>
</dbReference>
<dbReference type="NCBIfam" id="NF001965">
    <property type="entry name" value="PRK00742.1"/>
    <property type="match status" value="1"/>
</dbReference>
<dbReference type="GO" id="GO:0000156">
    <property type="term" value="F:phosphorelay response regulator activity"/>
    <property type="evidence" value="ECO:0007669"/>
    <property type="project" value="InterPro"/>
</dbReference>
<keyword evidence="3 4" id="KW-0145">Chemotaxis</keyword>
<dbReference type="Pfam" id="PF01339">
    <property type="entry name" value="CheB_methylest"/>
    <property type="match status" value="1"/>
</dbReference>
<dbReference type="GO" id="GO:0008984">
    <property type="term" value="F:protein-glutamate methylesterase activity"/>
    <property type="evidence" value="ECO:0007669"/>
    <property type="project" value="UniProtKB-UniRule"/>
</dbReference>
<feature type="active site" evidence="3 4">
    <location>
        <position position="291"/>
    </location>
</feature>
<dbReference type="PANTHER" id="PTHR42872">
    <property type="entry name" value="PROTEIN-GLUTAMATE METHYLESTERASE/PROTEIN-GLUTAMINE GLUTAMINASE"/>
    <property type="match status" value="1"/>
</dbReference>
<dbReference type="RefSeq" id="WP_181471107.1">
    <property type="nucleotide sequence ID" value="NZ_JACEFG010000001.1"/>
</dbReference>
<dbReference type="InterPro" id="IPR001789">
    <property type="entry name" value="Sig_transdc_resp-reg_receiver"/>
</dbReference>
<comment type="caution">
    <text evidence="8">The sequence shown here is derived from an EMBL/GenBank/DDBJ whole genome shotgun (WGS) entry which is preliminary data.</text>
</comment>
<dbReference type="PANTHER" id="PTHR42872:SF3">
    <property type="entry name" value="PROTEIN-GLUTAMATE METHYLESTERASE_PROTEIN-GLUTAMINE GLUTAMINASE 1"/>
    <property type="match status" value="1"/>
</dbReference>
<dbReference type="EC" id="3.1.1.61" evidence="3"/>
<dbReference type="GO" id="GO:0050568">
    <property type="term" value="F:protein-glutamine glutaminase activity"/>
    <property type="evidence" value="ECO:0007669"/>
    <property type="project" value="UniProtKB-UniRule"/>
</dbReference>
<dbReference type="InterPro" id="IPR000673">
    <property type="entry name" value="Sig_transdc_resp-reg_Me-estase"/>
</dbReference>
<evidence type="ECO:0000256" key="1">
    <source>
        <dbReference type="ARBA" id="ARBA00022801"/>
    </source>
</evidence>
<organism evidence="8 9">
    <name type="scientific">Halobacillus locisalis</name>
    <dbReference type="NCBI Taxonomy" id="220753"/>
    <lineage>
        <taxon>Bacteria</taxon>
        <taxon>Bacillati</taxon>
        <taxon>Bacillota</taxon>
        <taxon>Bacilli</taxon>
        <taxon>Bacillales</taxon>
        <taxon>Bacillaceae</taxon>
        <taxon>Halobacillus</taxon>
    </lineage>
</organism>
<dbReference type="Proteomes" id="UP000571017">
    <property type="component" value="Unassembled WGS sequence"/>
</dbReference>
<keyword evidence="9" id="KW-1185">Reference proteome</keyword>
<dbReference type="HAMAP" id="MF_00099">
    <property type="entry name" value="CheB_chemtxs"/>
    <property type="match status" value="1"/>
</dbReference>
<accession>A0A838CPN6</accession>
<comment type="subcellular location">
    <subcellularLocation>
        <location evidence="3">Cytoplasm</location>
    </subcellularLocation>
</comment>
<evidence type="ECO:0000256" key="3">
    <source>
        <dbReference type="HAMAP-Rule" id="MF_00099"/>
    </source>
</evidence>
<dbReference type="GO" id="GO:0005737">
    <property type="term" value="C:cytoplasm"/>
    <property type="evidence" value="ECO:0007669"/>
    <property type="project" value="UniProtKB-SubCell"/>
</dbReference>
<dbReference type="SUPFAM" id="SSF52172">
    <property type="entry name" value="CheY-like"/>
    <property type="match status" value="1"/>
</dbReference>
<evidence type="ECO:0000256" key="5">
    <source>
        <dbReference type="PROSITE-ProRule" id="PRU00169"/>
    </source>
</evidence>
<dbReference type="CDD" id="cd17541">
    <property type="entry name" value="REC_CheB-like"/>
    <property type="match status" value="1"/>
</dbReference>
<protein>
    <recommendedName>
        <fullName evidence="3">Protein-glutamate methylesterase/protein-glutamine glutaminase</fullName>
        <ecNumber evidence="3">3.1.1.61</ecNumber>
        <ecNumber evidence="3">3.5.1.44</ecNumber>
    </recommendedName>
</protein>
<comment type="similarity">
    <text evidence="3">Belongs to the CheB family.</text>
</comment>
<keyword evidence="3 5" id="KW-0597">Phosphoprotein</keyword>
<dbReference type="EC" id="3.5.1.44" evidence="3"/>
<gene>
    <name evidence="3" type="primary">cheB</name>
    <name evidence="8" type="ORF">H0266_04165</name>
</gene>
<keyword evidence="1 3" id="KW-0378">Hydrolase</keyword>
<comment type="domain">
    <text evidence="3">Contains a C-terminal catalytic domain, and an N-terminal region which modulates catalytic activity.</text>
</comment>
<feature type="domain" description="Response regulatory" evidence="6">
    <location>
        <begin position="5"/>
        <end position="122"/>
    </location>
</feature>
<evidence type="ECO:0000259" key="7">
    <source>
        <dbReference type="PROSITE" id="PS50122"/>
    </source>
</evidence>
<evidence type="ECO:0000259" key="6">
    <source>
        <dbReference type="PROSITE" id="PS50110"/>
    </source>
</evidence>
<sequence>MEKIKVLIVDDSAFMRKILTDILTRDHRIEVIGTARNGQDALKRVKEWKPDVVTMDVEMPQMDGLEALQMIMNQTPVPVVMVSSLTKQGAESTIRAMTLGAVDFIQKPSGPISLDMEKVEDQVVKKVLVASRARISKSKEIANDPPVIKLAKRKASLTQTPVVAIGTSTGGPRALDRVVTNLPKTLRAPVVIVQHMPKGFTRSLAERLNKQAAVLVKEAVHGELLQNGCVYIAPGGEHMTVVRREGELFIQLDETEPIFGHRPSVNRLFSSLAHVDDISVLSVVMTGMGADGTEGLVTLKEKKPHTYTIAEAEESCVVFGMPKAVIKSGLADEITPVSEISQRLVQVLGN</sequence>
<dbReference type="EMBL" id="JACEFG010000001">
    <property type="protein sequence ID" value="MBA2174092.1"/>
    <property type="molecule type" value="Genomic_DNA"/>
</dbReference>
<dbReference type="SUPFAM" id="SSF52738">
    <property type="entry name" value="Methylesterase CheB, C-terminal domain"/>
    <property type="match status" value="1"/>
</dbReference>
<reference evidence="8 9" key="1">
    <citation type="journal article" date="2004" name="Extremophiles">
        <title>Halobacillus locisalis sp. nov., a halophilic bacterium isolated from a marine solar saltern of the Yellow Sea in Korea.</title>
        <authorList>
            <person name="Yoon J.H."/>
            <person name="Kang K.H."/>
            <person name="Oh T.K."/>
            <person name="Park Y.H."/>
        </authorList>
    </citation>
    <scope>NUCLEOTIDE SEQUENCE [LARGE SCALE GENOMIC DNA]</scope>
    <source>
        <strain evidence="8 9">KCTC 3788</strain>
    </source>
</reference>
<dbReference type="CDD" id="cd16432">
    <property type="entry name" value="CheB_Rec"/>
    <property type="match status" value="1"/>
</dbReference>
<proteinExistence type="inferred from homology"/>
<dbReference type="NCBIfam" id="NF009206">
    <property type="entry name" value="PRK12555.1"/>
    <property type="match status" value="1"/>
</dbReference>
<keyword evidence="3" id="KW-0963">Cytoplasm</keyword>
<evidence type="ECO:0000256" key="2">
    <source>
        <dbReference type="ARBA" id="ARBA00048267"/>
    </source>
</evidence>
<comment type="function">
    <text evidence="3">Involved in chemotaxis. Part of a chemotaxis signal transduction system that modulates chemotaxis in response to various stimuli. Catalyzes the demethylation of specific methylglutamate residues introduced into the chemoreceptors (methyl-accepting chemotaxis proteins or MCP) by CheR. Also mediates the irreversible deamidation of specific glutamine residues to glutamic acid.</text>
</comment>
<dbReference type="AlphaFoldDB" id="A0A838CPN6"/>
<feature type="active site" evidence="3 4">
    <location>
        <position position="168"/>
    </location>
</feature>
<dbReference type="Pfam" id="PF00072">
    <property type="entry name" value="Response_reg"/>
    <property type="match status" value="1"/>
</dbReference>
<comment type="catalytic activity">
    <reaction evidence="3">
        <text>L-glutaminyl-[protein] + H2O = L-glutamyl-[protein] + NH4(+)</text>
        <dbReference type="Rhea" id="RHEA:16441"/>
        <dbReference type="Rhea" id="RHEA-COMP:10207"/>
        <dbReference type="Rhea" id="RHEA-COMP:10208"/>
        <dbReference type="ChEBI" id="CHEBI:15377"/>
        <dbReference type="ChEBI" id="CHEBI:28938"/>
        <dbReference type="ChEBI" id="CHEBI:29973"/>
        <dbReference type="ChEBI" id="CHEBI:30011"/>
        <dbReference type="EC" id="3.5.1.44"/>
    </reaction>
</comment>
<name>A0A838CPN6_9BACI</name>
<dbReference type="InterPro" id="IPR035909">
    <property type="entry name" value="CheB_C"/>
</dbReference>
<dbReference type="PROSITE" id="PS50122">
    <property type="entry name" value="CHEB"/>
    <property type="match status" value="1"/>
</dbReference>
<evidence type="ECO:0000313" key="9">
    <source>
        <dbReference type="Proteomes" id="UP000571017"/>
    </source>
</evidence>